<dbReference type="PANTHER" id="PTHR43625:SF88">
    <property type="entry name" value="OS07G0143000 PROTEIN"/>
    <property type="match status" value="1"/>
</dbReference>
<dbReference type="CDD" id="cd19093">
    <property type="entry name" value="AKR_AtPLR-like"/>
    <property type="match status" value="1"/>
</dbReference>
<dbReference type="InterPro" id="IPR023210">
    <property type="entry name" value="NADP_OxRdtase_dom"/>
</dbReference>
<dbReference type="InterPro" id="IPR036812">
    <property type="entry name" value="NAD(P)_OxRdtase_dom_sf"/>
</dbReference>
<dbReference type="PROSITE" id="PS00062">
    <property type="entry name" value="ALDOKETO_REDUCTASE_2"/>
    <property type="match status" value="1"/>
</dbReference>
<evidence type="ECO:0000313" key="3">
    <source>
        <dbReference type="EMBL" id="SVD55680.1"/>
    </source>
</evidence>
<dbReference type="SUPFAM" id="SSF51430">
    <property type="entry name" value="NAD(P)-linked oxidoreductase"/>
    <property type="match status" value="1"/>
</dbReference>
<dbReference type="GO" id="GO:0016491">
    <property type="term" value="F:oxidoreductase activity"/>
    <property type="evidence" value="ECO:0007669"/>
    <property type="project" value="UniProtKB-KW"/>
</dbReference>
<dbReference type="GO" id="GO:0005737">
    <property type="term" value="C:cytoplasm"/>
    <property type="evidence" value="ECO:0007669"/>
    <property type="project" value="TreeGrafter"/>
</dbReference>
<dbReference type="Pfam" id="PF00248">
    <property type="entry name" value="Aldo_ket_red"/>
    <property type="match status" value="1"/>
</dbReference>
<reference evidence="3" key="1">
    <citation type="submission" date="2018-05" db="EMBL/GenBank/DDBJ databases">
        <authorList>
            <person name="Lanie J.A."/>
            <person name="Ng W.-L."/>
            <person name="Kazmierczak K.M."/>
            <person name="Andrzejewski T.M."/>
            <person name="Davidsen T.M."/>
            <person name="Wayne K.J."/>
            <person name="Tettelin H."/>
            <person name="Glass J.I."/>
            <person name="Rusch D."/>
            <person name="Podicherti R."/>
            <person name="Tsui H.-C.T."/>
            <person name="Winkler M.E."/>
        </authorList>
    </citation>
    <scope>NUCLEOTIDE SEQUENCE</scope>
</reference>
<dbReference type="Gene3D" id="3.20.20.100">
    <property type="entry name" value="NADP-dependent oxidoreductase domain"/>
    <property type="match status" value="1"/>
</dbReference>
<protein>
    <recommendedName>
        <fullName evidence="2">NADP-dependent oxidoreductase domain-containing protein</fullName>
    </recommendedName>
</protein>
<name>A0A382WB31_9ZZZZ</name>
<dbReference type="InterPro" id="IPR020471">
    <property type="entry name" value="AKR"/>
</dbReference>
<dbReference type="EMBL" id="UINC01158245">
    <property type="protein sequence ID" value="SVD55680.1"/>
    <property type="molecule type" value="Genomic_DNA"/>
</dbReference>
<sequence>MIATKFFPYPYRLQRSALVKALRKSLSRLGLDQVDLYQIHWPSPPVPIRTWVHALADVAASGLAKTVGVSNYNRMQTQLAHKILAERGIKLASNQVEYSLIQRRNEHNGLLETCHELGITVIAYSPLGMGMLTGKYTPENPPSGVRNLRYRKRFLDQIQPLVSLMREIGEVHGSRTPAQVALNWVISKGAVPIPGAKNARQAEENASSTEWQLSVDEVTELEQAAAMVL</sequence>
<proteinExistence type="predicted"/>
<keyword evidence="1" id="KW-0560">Oxidoreductase</keyword>
<dbReference type="InterPro" id="IPR018170">
    <property type="entry name" value="Aldo/ket_reductase_CS"/>
</dbReference>
<dbReference type="PRINTS" id="PR00069">
    <property type="entry name" value="ALDKETRDTASE"/>
</dbReference>
<dbReference type="PANTHER" id="PTHR43625">
    <property type="entry name" value="AFLATOXIN B1 ALDEHYDE REDUCTASE"/>
    <property type="match status" value="1"/>
</dbReference>
<evidence type="ECO:0000256" key="1">
    <source>
        <dbReference type="ARBA" id="ARBA00023002"/>
    </source>
</evidence>
<feature type="domain" description="NADP-dependent oxidoreductase" evidence="2">
    <location>
        <begin position="1"/>
        <end position="224"/>
    </location>
</feature>
<gene>
    <name evidence="3" type="ORF">METZ01_LOCUS408534</name>
</gene>
<dbReference type="AlphaFoldDB" id="A0A382WB31"/>
<organism evidence="3">
    <name type="scientific">marine metagenome</name>
    <dbReference type="NCBI Taxonomy" id="408172"/>
    <lineage>
        <taxon>unclassified sequences</taxon>
        <taxon>metagenomes</taxon>
        <taxon>ecological metagenomes</taxon>
    </lineage>
</organism>
<dbReference type="InterPro" id="IPR050791">
    <property type="entry name" value="Aldo-Keto_reductase"/>
</dbReference>
<evidence type="ECO:0000259" key="2">
    <source>
        <dbReference type="Pfam" id="PF00248"/>
    </source>
</evidence>
<accession>A0A382WB31</accession>